<dbReference type="GO" id="GO:0008270">
    <property type="term" value="F:zinc ion binding"/>
    <property type="evidence" value="ECO:0007669"/>
    <property type="project" value="InterPro"/>
</dbReference>
<evidence type="ECO:0000256" key="6">
    <source>
        <dbReference type="ARBA" id="ARBA00015118"/>
    </source>
</evidence>
<dbReference type="Gene3D" id="2.30.250.10">
    <property type="entry name" value="Aminopeptidase i, Domain 2"/>
    <property type="match status" value="1"/>
</dbReference>
<evidence type="ECO:0000256" key="1">
    <source>
        <dbReference type="ARBA" id="ARBA00001335"/>
    </source>
</evidence>
<dbReference type="NCBIfam" id="NF002759">
    <property type="entry name" value="PRK02813.1"/>
    <property type="match status" value="1"/>
</dbReference>
<dbReference type="Proteomes" id="UP000597762">
    <property type="component" value="Unassembled WGS sequence"/>
</dbReference>
<dbReference type="OrthoDB" id="9880441at2759"/>
<comment type="subunit">
    <text evidence="4">Tetrahedron-shaped homododecamer built from six homodimers.</text>
</comment>
<comment type="cofactor">
    <cofactor evidence="2">
        <name>Zn(2+)</name>
        <dbReference type="ChEBI" id="CHEBI:29105"/>
    </cofactor>
</comment>
<dbReference type="GO" id="GO:0004177">
    <property type="term" value="F:aminopeptidase activity"/>
    <property type="evidence" value="ECO:0007669"/>
    <property type="project" value="UniProtKB-KW"/>
</dbReference>
<accession>A0A812CD79</accession>
<dbReference type="GO" id="GO:0005737">
    <property type="term" value="C:cytoplasm"/>
    <property type="evidence" value="ECO:0007669"/>
    <property type="project" value="UniProtKB-ARBA"/>
</dbReference>
<dbReference type="Gene3D" id="3.40.630.10">
    <property type="entry name" value="Zn peptidases"/>
    <property type="match status" value="2"/>
</dbReference>
<comment type="similarity">
    <text evidence="3 13">Belongs to the peptidase M18 family.</text>
</comment>
<evidence type="ECO:0000256" key="7">
    <source>
        <dbReference type="ARBA" id="ARBA00022438"/>
    </source>
</evidence>
<evidence type="ECO:0000256" key="2">
    <source>
        <dbReference type="ARBA" id="ARBA00001947"/>
    </source>
</evidence>
<keyword evidence="10 13" id="KW-0378">Hydrolase</keyword>
<reference evidence="14" key="1">
    <citation type="submission" date="2021-01" db="EMBL/GenBank/DDBJ databases">
        <authorList>
            <person name="Li R."/>
            <person name="Bekaert M."/>
        </authorList>
    </citation>
    <scope>NUCLEOTIDE SEQUENCE</scope>
    <source>
        <strain evidence="14">Farmed</strain>
    </source>
</reference>
<evidence type="ECO:0000256" key="10">
    <source>
        <dbReference type="ARBA" id="ARBA00022801"/>
    </source>
</evidence>
<keyword evidence="15" id="KW-1185">Reference proteome</keyword>
<evidence type="ECO:0000256" key="12">
    <source>
        <dbReference type="ARBA" id="ARBA00023049"/>
    </source>
</evidence>
<dbReference type="SUPFAM" id="SSF101821">
    <property type="entry name" value="Aminopeptidase/glucanase lid domain"/>
    <property type="match status" value="1"/>
</dbReference>
<dbReference type="PANTHER" id="PTHR28570">
    <property type="entry name" value="ASPARTYL AMINOPEPTIDASE"/>
    <property type="match status" value="1"/>
</dbReference>
<dbReference type="CDD" id="cd05658">
    <property type="entry name" value="M18_DAP"/>
    <property type="match status" value="1"/>
</dbReference>
<dbReference type="InterPro" id="IPR001948">
    <property type="entry name" value="Peptidase_M18"/>
</dbReference>
<evidence type="ECO:0000256" key="4">
    <source>
        <dbReference type="ARBA" id="ARBA00011395"/>
    </source>
</evidence>
<name>A0A812CD79_ACAPH</name>
<dbReference type="PANTHER" id="PTHR28570:SF3">
    <property type="entry name" value="ASPARTYL AMINOPEPTIDASE"/>
    <property type="match status" value="1"/>
</dbReference>
<keyword evidence="12 13" id="KW-0482">Metalloprotease</keyword>
<evidence type="ECO:0000256" key="8">
    <source>
        <dbReference type="ARBA" id="ARBA00022670"/>
    </source>
</evidence>
<evidence type="ECO:0000256" key="11">
    <source>
        <dbReference type="ARBA" id="ARBA00022833"/>
    </source>
</evidence>
<organism evidence="14 15">
    <name type="scientific">Acanthosepion pharaonis</name>
    <name type="common">Pharaoh cuttlefish</name>
    <name type="synonym">Sepia pharaonis</name>
    <dbReference type="NCBI Taxonomy" id="158019"/>
    <lineage>
        <taxon>Eukaryota</taxon>
        <taxon>Metazoa</taxon>
        <taxon>Spiralia</taxon>
        <taxon>Lophotrochozoa</taxon>
        <taxon>Mollusca</taxon>
        <taxon>Cephalopoda</taxon>
        <taxon>Coleoidea</taxon>
        <taxon>Decapodiformes</taxon>
        <taxon>Sepiida</taxon>
        <taxon>Sepiina</taxon>
        <taxon>Sepiidae</taxon>
        <taxon>Acanthosepion</taxon>
    </lineage>
</organism>
<keyword evidence="11 13" id="KW-0862">Zinc</keyword>
<dbReference type="GO" id="GO:0006508">
    <property type="term" value="P:proteolysis"/>
    <property type="evidence" value="ECO:0007669"/>
    <property type="project" value="UniProtKB-KW"/>
</dbReference>
<dbReference type="SUPFAM" id="SSF53187">
    <property type="entry name" value="Zn-dependent exopeptidases"/>
    <property type="match status" value="1"/>
</dbReference>
<evidence type="ECO:0000256" key="13">
    <source>
        <dbReference type="RuleBase" id="RU004386"/>
    </source>
</evidence>
<dbReference type="AlphaFoldDB" id="A0A812CD79"/>
<dbReference type="Pfam" id="PF02127">
    <property type="entry name" value="Peptidase_M18"/>
    <property type="match status" value="2"/>
</dbReference>
<keyword evidence="8 13" id="KW-0645">Protease</keyword>
<protein>
    <recommendedName>
        <fullName evidence="6">Aspartyl aminopeptidase</fullName>
        <ecNumber evidence="5">3.4.11.21</ecNumber>
    </recommendedName>
</protein>
<evidence type="ECO:0000256" key="5">
    <source>
        <dbReference type="ARBA" id="ARBA00011965"/>
    </source>
</evidence>
<evidence type="ECO:0000256" key="3">
    <source>
        <dbReference type="ARBA" id="ARBA00008290"/>
    </source>
</evidence>
<gene>
    <name evidence="14" type="ORF">SPHA_33060</name>
</gene>
<comment type="catalytic activity">
    <reaction evidence="1">
        <text>Release of an N-terminal aspartate or glutamate from a peptide, with a preference for aspartate.</text>
        <dbReference type="EC" id="3.4.11.21"/>
    </reaction>
</comment>
<evidence type="ECO:0000256" key="9">
    <source>
        <dbReference type="ARBA" id="ARBA00022723"/>
    </source>
</evidence>
<evidence type="ECO:0000313" key="15">
    <source>
        <dbReference type="Proteomes" id="UP000597762"/>
    </source>
</evidence>
<evidence type="ECO:0000313" key="14">
    <source>
        <dbReference type="EMBL" id="CAE1262119.1"/>
    </source>
</evidence>
<keyword evidence="9 13" id="KW-0479">Metal-binding</keyword>
<dbReference type="InterPro" id="IPR023358">
    <property type="entry name" value="Peptidase_M18_dom2"/>
</dbReference>
<dbReference type="GO" id="GO:0008237">
    <property type="term" value="F:metallopeptidase activity"/>
    <property type="evidence" value="ECO:0007669"/>
    <property type="project" value="UniProtKB-KW"/>
</dbReference>
<dbReference type="EMBL" id="CAHIKZ030001381">
    <property type="protein sequence ID" value="CAE1262119.1"/>
    <property type="molecule type" value="Genomic_DNA"/>
</dbReference>
<proteinExistence type="inferred from homology"/>
<dbReference type="EC" id="3.4.11.21" evidence="5"/>
<comment type="caution">
    <text evidence="14">The sequence shown here is derived from an EMBL/GenBank/DDBJ whole genome shotgun (WGS) entry which is preliminary data.</text>
</comment>
<dbReference type="PRINTS" id="PR00932">
    <property type="entry name" value="AMINO1PTASE"/>
</dbReference>
<keyword evidence="7 13" id="KW-0031">Aminopeptidase</keyword>
<sequence>MSFTKEIVQNAAKNLLNFINKSPSPFHAVDELKHMLKSAGFQELRETEHWELEQSKKYFVTRNESTIIAFAVGGRYQPGNGFSFVGAHTDSPCLKSYGGGIWNTWLDRDLTLAGRIMVQTTNHIEHRLINVKKPILRIPNIAIHLQRDINDKHNVNKEDHLCPILATQVQAKLMETGTLNLTEKHQVIGGACEEFLFSPRLDNLLNAYCACQGLIDSCNGYSLAEDTNVRMACLYDNEEVGSKSAQGAESLLTEMVMRRICKGDNLAFEESIPKSFHLSADQAHAVHPNYSEKHESCHQPAMHKGYVLKINANQSYSTTAITAAILRKIANLASVPLQDFVVRNDMPCGSTIGPILSFKLGIPTVDVGAPQLSMHSIREQGCTTSVAHGIALFRGFFENYPHVFQSLKF</sequence>